<feature type="compositionally biased region" description="Pro residues" evidence="1">
    <location>
        <begin position="132"/>
        <end position="142"/>
    </location>
</feature>
<comment type="caution">
    <text evidence="4">The sequence shown here is derived from an EMBL/GenBank/DDBJ whole genome shotgun (WGS) entry which is preliminary data.</text>
</comment>
<feature type="region of interest" description="Disordered" evidence="1">
    <location>
        <begin position="108"/>
        <end position="272"/>
    </location>
</feature>
<evidence type="ECO:0000313" key="4">
    <source>
        <dbReference type="EMBL" id="MCP2331995.1"/>
    </source>
</evidence>
<feature type="domain" description="PRC-barrel" evidence="2">
    <location>
        <begin position="8"/>
        <end position="75"/>
    </location>
</feature>
<dbReference type="InterPro" id="IPR052967">
    <property type="entry name" value="Stress_Response_Assoc"/>
</dbReference>
<evidence type="ECO:0000259" key="3">
    <source>
        <dbReference type="Pfam" id="PF09557"/>
    </source>
</evidence>
<feature type="compositionally biased region" description="Basic and acidic residues" evidence="1">
    <location>
        <begin position="108"/>
        <end position="122"/>
    </location>
</feature>
<feature type="domain" description="DUF2382" evidence="3">
    <location>
        <begin position="273"/>
        <end position="385"/>
    </location>
</feature>
<dbReference type="InterPro" id="IPR027275">
    <property type="entry name" value="PRC-brl_dom"/>
</dbReference>
<dbReference type="Proteomes" id="UP000791080">
    <property type="component" value="Unassembled WGS sequence"/>
</dbReference>
<dbReference type="InterPro" id="IPR014747">
    <property type="entry name" value="Bac_photo_RC_H_C"/>
</dbReference>
<dbReference type="InterPro" id="IPR019060">
    <property type="entry name" value="DUF2382"/>
</dbReference>
<feature type="compositionally biased region" description="Low complexity" evidence="1">
    <location>
        <begin position="178"/>
        <end position="187"/>
    </location>
</feature>
<reference evidence="4 5" key="2">
    <citation type="submission" date="2022-06" db="EMBL/GenBank/DDBJ databases">
        <title>Genomic Encyclopedia of Type Strains, Phase I: the one thousand microbial genomes (KMG-I) project.</title>
        <authorList>
            <person name="Kyrpides N."/>
        </authorList>
    </citation>
    <scope>NUCLEOTIDE SEQUENCE [LARGE SCALE GENOMIC DNA]</scope>
    <source>
        <strain evidence="4 5">DSM 43889</strain>
    </source>
</reference>
<proteinExistence type="predicted"/>
<organism evidence="4 5">
    <name type="scientific">Actinoalloteichus caeruleus DSM 43889</name>
    <dbReference type="NCBI Taxonomy" id="1120930"/>
    <lineage>
        <taxon>Bacteria</taxon>
        <taxon>Bacillati</taxon>
        <taxon>Actinomycetota</taxon>
        <taxon>Actinomycetes</taxon>
        <taxon>Pseudonocardiales</taxon>
        <taxon>Pseudonocardiaceae</taxon>
        <taxon>Actinoalloteichus</taxon>
        <taxon>Actinoalloteichus cyanogriseus</taxon>
    </lineage>
</organism>
<dbReference type="EMBL" id="AUBJ02000001">
    <property type="protein sequence ID" value="MCP2331995.1"/>
    <property type="molecule type" value="Genomic_DNA"/>
</dbReference>
<feature type="compositionally biased region" description="Low complexity" evidence="1">
    <location>
        <begin position="235"/>
        <end position="246"/>
    </location>
</feature>
<feature type="compositionally biased region" description="Low complexity" evidence="1">
    <location>
        <begin position="195"/>
        <end position="207"/>
    </location>
</feature>
<evidence type="ECO:0000313" key="5">
    <source>
        <dbReference type="Proteomes" id="UP000791080"/>
    </source>
</evidence>
<dbReference type="InterPro" id="IPR011033">
    <property type="entry name" value="PRC_barrel-like_sf"/>
</dbReference>
<dbReference type="Pfam" id="PF05239">
    <property type="entry name" value="PRC"/>
    <property type="match status" value="1"/>
</dbReference>
<sequence length="395" mass="43331">MTSDVQDIRELPGRTVYGADGQKIGKVAQVWLDGPSGEPSWLTVHTGLFGMHEIFVPMAGMHMTENGGIEVRYSKNQVKDAPHVSPERGELPFEEERRLYDYYGLPRQRESGEQLSGAEERTATSQDTATEPPGPVHAPTPPQQRSESGEVAATPPVGPPPPGEATAGEPLQTPSQRPAEASAAGATTPPPPPAADAMAQAADMPLATNRAETWPERSTERTAPTPTVAPPPPVTTDAPGTPVDPGAVTAPVPVEEATGREQAPLTTDEESTMTRFEERLLVRTERVRVGRARLRKYVVNETVQVNVSLKRERARLRTEAVSETERAAYGEHLDLGEEEQEIVLYEERPVISREIVPVERVRLASEVYLEEETITERVRAERIEVEEETTETRPR</sequence>
<dbReference type="RefSeq" id="WP_026417087.1">
    <property type="nucleotide sequence ID" value="NZ_AUBJ02000001.1"/>
</dbReference>
<name>A0ABT1JHK8_ACTCY</name>
<evidence type="ECO:0000256" key="1">
    <source>
        <dbReference type="SAM" id="MobiDB-lite"/>
    </source>
</evidence>
<accession>A0ABT1JHK8</accession>
<dbReference type="SUPFAM" id="SSF50346">
    <property type="entry name" value="PRC-barrel domain"/>
    <property type="match status" value="1"/>
</dbReference>
<dbReference type="PANTHER" id="PTHR38463">
    <property type="entry name" value="STRESS RESPONSE PROTEIN YSNF"/>
    <property type="match status" value="1"/>
</dbReference>
<gene>
    <name evidence="4" type="ORF">G443_002265</name>
</gene>
<dbReference type="PANTHER" id="PTHR38463:SF1">
    <property type="entry name" value="STRESS RESPONSE PROTEIN YSNF"/>
    <property type="match status" value="1"/>
</dbReference>
<reference evidence="4 5" key="1">
    <citation type="submission" date="2013-07" db="EMBL/GenBank/DDBJ databases">
        <authorList>
            <consortium name="DOE Joint Genome Institute"/>
            <person name="Reeve W."/>
            <person name="Huntemann M."/>
            <person name="Han J."/>
            <person name="Chen A."/>
            <person name="Kyrpides N."/>
            <person name="Mavromatis K."/>
            <person name="Markowitz V."/>
            <person name="Palaniappan K."/>
            <person name="Ivanova N."/>
            <person name="Schaumberg A."/>
            <person name="Pati A."/>
            <person name="Liolios K."/>
            <person name="Nordberg H.P."/>
            <person name="Cantor M.N."/>
            <person name="Hua S.X."/>
            <person name="Woyke T."/>
        </authorList>
    </citation>
    <scope>NUCLEOTIDE SEQUENCE [LARGE SCALE GENOMIC DNA]</scope>
    <source>
        <strain evidence="4 5">DSM 43889</strain>
    </source>
</reference>
<dbReference type="Gene3D" id="3.90.50.10">
    <property type="entry name" value="Photosynthetic Reaction Center, subunit H, domain 2"/>
    <property type="match status" value="1"/>
</dbReference>
<protein>
    <submittedName>
        <fullName evidence="4">PRC-barrel domain-containing protein</fullName>
    </submittedName>
</protein>
<keyword evidence="5" id="KW-1185">Reference proteome</keyword>
<evidence type="ECO:0000259" key="2">
    <source>
        <dbReference type="Pfam" id="PF05239"/>
    </source>
</evidence>
<dbReference type="Pfam" id="PF09557">
    <property type="entry name" value="DUF2382"/>
    <property type="match status" value="1"/>
</dbReference>